<feature type="compositionally biased region" description="Basic residues" evidence="8">
    <location>
        <begin position="156"/>
        <end position="172"/>
    </location>
</feature>
<evidence type="ECO:0000313" key="10">
    <source>
        <dbReference type="EMBL" id="KAJ3445374.1"/>
    </source>
</evidence>
<feature type="compositionally biased region" description="Low complexity" evidence="8">
    <location>
        <begin position="145"/>
        <end position="155"/>
    </location>
</feature>
<dbReference type="GO" id="GO:0003682">
    <property type="term" value="F:chromatin binding"/>
    <property type="evidence" value="ECO:0007669"/>
    <property type="project" value="TreeGrafter"/>
</dbReference>
<feature type="compositionally biased region" description="Basic residues" evidence="8">
    <location>
        <begin position="132"/>
        <end position="144"/>
    </location>
</feature>
<dbReference type="GO" id="GO:0005634">
    <property type="term" value="C:nucleus"/>
    <property type="evidence" value="ECO:0007669"/>
    <property type="project" value="UniProtKB-SubCell"/>
</dbReference>
<keyword evidence="7" id="KW-0131">Cell cycle</keyword>
<dbReference type="GO" id="GO:0005524">
    <property type="term" value="F:ATP binding"/>
    <property type="evidence" value="ECO:0007669"/>
    <property type="project" value="UniProtKB-KW"/>
</dbReference>
<name>A0AAV7ZZK1_9EUKA</name>
<dbReference type="Pfam" id="PF03215">
    <property type="entry name" value="Rad17"/>
    <property type="match status" value="1"/>
</dbReference>
<dbReference type="InterPro" id="IPR027417">
    <property type="entry name" value="P-loop_NTPase"/>
</dbReference>
<dbReference type="PANTHER" id="PTHR12172:SF0">
    <property type="entry name" value="CELL CYCLE CHECKPOINT PROTEIN RAD17"/>
    <property type="match status" value="1"/>
</dbReference>
<dbReference type="InterPro" id="IPR003593">
    <property type="entry name" value="AAA+_ATPase"/>
</dbReference>
<evidence type="ECO:0000256" key="1">
    <source>
        <dbReference type="ARBA" id="ARBA00004123"/>
    </source>
</evidence>
<keyword evidence="4" id="KW-0227">DNA damage</keyword>
<dbReference type="Proteomes" id="UP001146793">
    <property type="component" value="Unassembled WGS sequence"/>
</dbReference>
<keyword evidence="3" id="KW-0547">Nucleotide-binding</keyword>
<dbReference type="AlphaFoldDB" id="A0AAV7ZZK1"/>
<organism evidence="10 11">
    <name type="scientific">Anaeramoeba flamelloides</name>
    <dbReference type="NCBI Taxonomy" id="1746091"/>
    <lineage>
        <taxon>Eukaryota</taxon>
        <taxon>Metamonada</taxon>
        <taxon>Anaeramoebidae</taxon>
        <taxon>Anaeramoeba</taxon>
    </lineage>
</organism>
<feature type="compositionally biased region" description="Basic residues" evidence="8">
    <location>
        <begin position="179"/>
        <end position="199"/>
    </location>
</feature>
<feature type="compositionally biased region" description="Basic residues" evidence="8">
    <location>
        <begin position="606"/>
        <end position="617"/>
    </location>
</feature>
<dbReference type="InterPro" id="IPR004582">
    <property type="entry name" value="Checkpoint_prot_Rad17_Rad24"/>
</dbReference>
<evidence type="ECO:0000256" key="5">
    <source>
        <dbReference type="ARBA" id="ARBA00022840"/>
    </source>
</evidence>
<keyword evidence="5" id="KW-0067">ATP-binding</keyword>
<keyword evidence="6" id="KW-0539">Nucleus</keyword>
<evidence type="ECO:0000256" key="6">
    <source>
        <dbReference type="ARBA" id="ARBA00023242"/>
    </source>
</evidence>
<dbReference type="PANTHER" id="PTHR12172">
    <property type="entry name" value="CELL CYCLE CHECKPOINT PROTEIN RAD17"/>
    <property type="match status" value="1"/>
</dbReference>
<evidence type="ECO:0000259" key="9">
    <source>
        <dbReference type="SMART" id="SM00382"/>
    </source>
</evidence>
<dbReference type="Gene3D" id="3.40.50.300">
    <property type="entry name" value="P-loop containing nucleotide triphosphate hydrolases"/>
    <property type="match status" value="1"/>
</dbReference>
<feature type="compositionally biased region" description="Basic residues" evidence="8">
    <location>
        <begin position="1"/>
        <end position="25"/>
    </location>
</feature>
<feature type="domain" description="AAA+ ATPase" evidence="9">
    <location>
        <begin position="288"/>
        <end position="486"/>
    </location>
</feature>
<evidence type="ECO:0000256" key="4">
    <source>
        <dbReference type="ARBA" id="ARBA00022763"/>
    </source>
</evidence>
<evidence type="ECO:0000256" key="2">
    <source>
        <dbReference type="ARBA" id="ARBA00006168"/>
    </source>
</evidence>
<protein>
    <submittedName>
        <fullName evidence="10">Cell cycle checkpoint protein rad17</fullName>
    </submittedName>
</protein>
<dbReference type="EMBL" id="JANTQA010000023">
    <property type="protein sequence ID" value="KAJ3445374.1"/>
    <property type="molecule type" value="Genomic_DNA"/>
</dbReference>
<dbReference type="SMART" id="SM00382">
    <property type="entry name" value="AAA"/>
    <property type="match status" value="1"/>
</dbReference>
<comment type="caution">
    <text evidence="10">The sequence shown here is derived from an EMBL/GenBank/DDBJ whole genome shotgun (WGS) entry which is preliminary data.</text>
</comment>
<evidence type="ECO:0000256" key="7">
    <source>
        <dbReference type="ARBA" id="ARBA00023306"/>
    </source>
</evidence>
<feature type="region of interest" description="Disordered" evidence="8">
    <location>
        <begin position="606"/>
        <end position="630"/>
    </location>
</feature>
<evidence type="ECO:0000256" key="3">
    <source>
        <dbReference type="ARBA" id="ARBA00022741"/>
    </source>
</evidence>
<feature type="region of interest" description="Disordered" evidence="8">
    <location>
        <begin position="481"/>
        <end position="505"/>
    </location>
</feature>
<comment type="subcellular location">
    <subcellularLocation>
        <location evidence="1">Nucleus</location>
    </subcellularLocation>
</comment>
<dbReference type="GO" id="GO:0000077">
    <property type="term" value="P:DNA damage checkpoint signaling"/>
    <property type="evidence" value="ECO:0007669"/>
    <property type="project" value="TreeGrafter"/>
</dbReference>
<evidence type="ECO:0000313" key="11">
    <source>
        <dbReference type="Proteomes" id="UP001146793"/>
    </source>
</evidence>
<feature type="compositionally biased region" description="Gly residues" evidence="8">
    <location>
        <begin position="484"/>
        <end position="494"/>
    </location>
</feature>
<feature type="region of interest" description="Disordered" evidence="8">
    <location>
        <begin position="1"/>
        <end position="63"/>
    </location>
</feature>
<accession>A0AAV7ZZK1</accession>
<dbReference type="GO" id="GO:0033314">
    <property type="term" value="P:mitotic DNA replication checkpoint signaling"/>
    <property type="evidence" value="ECO:0007669"/>
    <property type="project" value="TreeGrafter"/>
</dbReference>
<evidence type="ECO:0000256" key="8">
    <source>
        <dbReference type="SAM" id="MobiDB-lite"/>
    </source>
</evidence>
<feature type="region of interest" description="Disordered" evidence="8">
    <location>
        <begin position="370"/>
        <end position="413"/>
    </location>
</feature>
<dbReference type="GO" id="GO:0003689">
    <property type="term" value="F:DNA clamp loader activity"/>
    <property type="evidence" value="ECO:0007669"/>
    <property type="project" value="TreeGrafter"/>
</dbReference>
<dbReference type="SUPFAM" id="SSF52540">
    <property type="entry name" value="P-loop containing nucleoside triphosphate hydrolases"/>
    <property type="match status" value="1"/>
</dbReference>
<feature type="region of interest" description="Disordered" evidence="8">
    <location>
        <begin position="111"/>
        <end position="203"/>
    </location>
</feature>
<reference evidence="10" key="1">
    <citation type="submission" date="2022-08" db="EMBL/GenBank/DDBJ databases">
        <title>Novel sulphate-reducing endosymbionts in the free-living metamonad Anaeramoeba.</title>
        <authorList>
            <person name="Jerlstrom-Hultqvist J."/>
            <person name="Cepicka I."/>
            <person name="Gallot-Lavallee L."/>
            <person name="Salas-Leiva D."/>
            <person name="Curtis B.A."/>
            <person name="Zahonova K."/>
            <person name="Pipaliya S."/>
            <person name="Dacks J."/>
            <person name="Roger A.J."/>
        </authorList>
    </citation>
    <scope>NUCLEOTIDE SEQUENCE</scope>
    <source>
        <strain evidence="10">Busselton2</strain>
    </source>
</reference>
<dbReference type="GO" id="GO:0006281">
    <property type="term" value="P:DNA repair"/>
    <property type="evidence" value="ECO:0007669"/>
    <property type="project" value="InterPro"/>
</dbReference>
<comment type="similarity">
    <text evidence="2">Belongs to the rad17/RAD24 family.</text>
</comment>
<feature type="region of interest" description="Disordered" evidence="8">
    <location>
        <begin position="661"/>
        <end position="684"/>
    </location>
</feature>
<feature type="compositionally biased region" description="Low complexity" evidence="8">
    <location>
        <begin position="662"/>
        <end position="684"/>
    </location>
</feature>
<dbReference type="Gene3D" id="1.10.8.60">
    <property type="match status" value="1"/>
</dbReference>
<gene>
    <name evidence="10" type="ORF">M0812_11247</name>
</gene>
<sequence length="925" mass="106870">MNSSKTKLKKQRKATHEKKRRRSNHLPKNVSLLQKQDQIIRGSKKGNSNQFSRSQAHLNKNHRIIPKQSNIILNQKQNKNKKVIKNIQSIAFKIPIKNKVQTQKKYNSSFLSSQQAKLKTKAKTKQQTQPKTKPKPKTQAKKINKTNTKQQTQTKTKAKPKTKAKAKPKTKKNKDPKLTQRKRTTNKRKTKKIKGKSIKKLPQPKPISLRFTSRTKRNMKKTKYNLKSQLRNQRSRNGISKNNKLFMDKYAPVCEQDLSIHSGKRKAVKNWINYCFSLTNNRYRRNTKGQILILSGPVGCGKTALVRALCSDLNCEIAEWREPIESSSRDENYNYHINPDSKLKSLGQFLSRAQMYQPLDFIVTTKKEKRTQTQTQLKRQERPLLQLANQKNRRRTHSSNNNQTTDQRSDLHAQKTRFPRKIILLEELPILVGYEQKAKFNDFLFDHLYRGIFPLILIVSDSVGFWFPSFHKNNHLSNRIENGNGNGNGNGNLNGNGNINTRKSFHQNRNNHGVWGLVDKKLLQSQGVTEIKMNPIASSLLKKTIKKINQAENLRLSETSIQLLTEQSTGDIRQAINILQMVYLDLKAEQYGIVSKYKEKIRKINHKVNQNKKKNKNAKNNLFHNSNNENQQFSRDAGLTIFHSLGKIIYQKRLPLLKKKSTTSSSSSSPLSSPSTFSSSSPSPSTSFVETALSNNFLVDSTEWGQLQFDPENVIERTNLTPSSFLIHLHGNFLTYFEEIEHAAFAFKDLTTVDAMITRLWNEKNTLIRAIIAGISARSVIIANYETMHLKNKQQKYSATLFHRVKFFEKTKEKNKNKHQISSLFENTTDKDGNDEELINNNSLNLRNINKRSFVLDLMPYLGRELNYSIKMTDYQRNVINSIGRFPHRFAQKRTDVAQINISQMKDEIQKNSYLDIDDIEEISD</sequence>
<proteinExistence type="inferred from homology"/>
<feature type="compositionally biased region" description="Polar residues" evidence="8">
    <location>
        <begin position="45"/>
        <end position="58"/>
    </location>
</feature>
<feature type="compositionally biased region" description="Low complexity" evidence="8">
    <location>
        <begin position="618"/>
        <end position="628"/>
    </location>
</feature>